<organism evidence="2">
    <name type="scientific">marine sediment metagenome</name>
    <dbReference type="NCBI Taxonomy" id="412755"/>
    <lineage>
        <taxon>unclassified sequences</taxon>
        <taxon>metagenomes</taxon>
        <taxon>ecological metagenomes</taxon>
    </lineage>
</organism>
<feature type="region of interest" description="Disordered" evidence="1">
    <location>
        <begin position="1"/>
        <end position="21"/>
    </location>
</feature>
<evidence type="ECO:0000256" key="1">
    <source>
        <dbReference type="SAM" id="MobiDB-lite"/>
    </source>
</evidence>
<name>A0A0F8VX93_9ZZZZ</name>
<reference evidence="2" key="1">
    <citation type="journal article" date="2015" name="Nature">
        <title>Complex archaea that bridge the gap between prokaryotes and eukaryotes.</title>
        <authorList>
            <person name="Spang A."/>
            <person name="Saw J.H."/>
            <person name="Jorgensen S.L."/>
            <person name="Zaremba-Niedzwiedzka K."/>
            <person name="Martijn J."/>
            <person name="Lind A.E."/>
            <person name="van Eijk R."/>
            <person name="Schleper C."/>
            <person name="Guy L."/>
            <person name="Ettema T.J."/>
        </authorList>
    </citation>
    <scope>NUCLEOTIDE SEQUENCE</scope>
</reference>
<evidence type="ECO:0000313" key="2">
    <source>
        <dbReference type="EMBL" id="KKK48998.1"/>
    </source>
</evidence>
<dbReference type="AlphaFoldDB" id="A0A0F8VX93"/>
<gene>
    <name evidence="2" type="ORF">LCGC14_3139500</name>
</gene>
<dbReference type="EMBL" id="LAZR01068777">
    <property type="protein sequence ID" value="KKK48998.1"/>
    <property type="molecule type" value="Genomic_DNA"/>
</dbReference>
<protein>
    <submittedName>
        <fullName evidence="2">Uncharacterized protein</fullName>
    </submittedName>
</protein>
<sequence length="108" mass="11546">MGPAGSDEHSEARRETRAGRRELALQERQHLVMKQAVAGYSVTPSDRALALPVGESAVGLLDDRQQRGAVPDVHPWVDHDVGTSCCHQYVPIAVSPGPSGACRSHKAV</sequence>
<accession>A0A0F8VX93</accession>
<proteinExistence type="predicted"/>
<comment type="caution">
    <text evidence="2">The sequence shown here is derived from an EMBL/GenBank/DDBJ whole genome shotgun (WGS) entry which is preliminary data.</text>
</comment>